<sequence>MRGDNVQACNTFSAFTSARNSTSVSIPWIPSYIGYLKPTTIDNNTVLEFDTWRLLGCPHGANLPAGFNHPVQFNLFDVVQPILAGTSQYGGGGQDISPQRTDNFHAAASVVSSLTSLAATAHLFSFIRSQHCHSSKSGCNPIQPFFEWVGGAGGIRVTFFQMCAGVSSL</sequence>
<dbReference type="Proteomes" id="UP000028582">
    <property type="component" value="Unassembled WGS sequence"/>
</dbReference>
<evidence type="ECO:0000313" key="1">
    <source>
        <dbReference type="EMBL" id="ETO74451.1"/>
    </source>
</evidence>
<dbReference type="EMBL" id="ANJA01001798">
    <property type="protein sequence ID" value="ETO74451.1"/>
    <property type="molecule type" value="Genomic_DNA"/>
</dbReference>
<dbReference type="OrthoDB" id="69505at2759"/>
<organism evidence="1 2">
    <name type="scientific">Phytophthora nicotianae P1976</name>
    <dbReference type="NCBI Taxonomy" id="1317066"/>
    <lineage>
        <taxon>Eukaryota</taxon>
        <taxon>Sar</taxon>
        <taxon>Stramenopiles</taxon>
        <taxon>Oomycota</taxon>
        <taxon>Peronosporomycetes</taxon>
        <taxon>Peronosporales</taxon>
        <taxon>Peronosporaceae</taxon>
        <taxon>Phytophthora</taxon>
    </lineage>
</organism>
<evidence type="ECO:0000313" key="2">
    <source>
        <dbReference type="Proteomes" id="UP000028582"/>
    </source>
</evidence>
<protein>
    <submittedName>
        <fullName evidence="1">Uncharacterized protein</fullName>
    </submittedName>
</protein>
<gene>
    <name evidence="1" type="ORF">F444_09797</name>
</gene>
<accession>A0A081A6E0</accession>
<reference evidence="1 2" key="1">
    <citation type="submission" date="2013-11" db="EMBL/GenBank/DDBJ databases">
        <title>The Genome Sequence of Phytophthora parasitica P1976.</title>
        <authorList>
            <consortium name="The Broad Institute Genomics Platform"/>
            <person name="Russ C."/>
            <person name="Tyler B."/>
            <person name="Panabieres F."/>
            <person name="Shan W."/>
            <person name="Tripathy S."/>
            <person name="Grunwald N."/>
            <person name="Machado M."/>
            <person name="Johnson C.S."/>
            <person name="Walker B."/>
            <person name="Young S."/>
            <person name="Zeng Q."/>
            <person name="Gargeya S."/>
            <person name="Fitzgerald M."/>
            <person name="Haas B."/>
            <person name="Abouelleil A."/>
            <person name="Allen A.W."/>
            <person name="Alvarado L."/>
            <person name="Arachchi H.M."/>
            <person name="Berlin A.M."/>
            <person name="Chapman S.B."/>
            <person name="Gainer-Dewar J."/>
            <person name="Goldberg J."/>
            <person name="Griggs A."/>
            <person name="Gujja S."/>
            <person name="Hansen M."/>
            <person name="Howarth C."/>
            <person name="Imamovic A."/>
            <person name="Ireland A."/>
            <person name="Larimer J."/>
            <person name="McCowan C."/>
            <person name="Murphy C."/>
            <person name="Pearson M."/>
            <person name="Poon T.W."/>
            <person name="Priest M."/>
            <person name="Roberts A."/>
            <person name="Saif S."/>
            <person name="Shea T."/>
            <person name="Sisk P."/>
            <person name="Sykes S."/>
            <person name="Wortman J."/>
            <person name="Nusbaum C."/>
            <person name="Birren B."/>
        </authorList>
    </citation>
    <scope>NUCLEOTIDE SEQUENCE [LARGE SCALE GENOMIC DNA]</scope>
    <source>
        <strain evidence="1 2">P1976</strain>
    </source>
</reference>
<proteinExistence type="predicted"/>
<dbReference type="AlphaFoldDB" id="A0A081A6E0"/>
<name>A0A081A6E0_PHYNI</name>
<comment type="caution">
    <text evidence="1">The sequence shown here is derived from an EMBL/GenBank/DDBJ whole genome shotgun (WGS) entry which is preliminary data.</text>
</comment>